<evidence type="ECO:0000313" key="4">
    <source>
        <dbReference type="Proteomes" id="UP000076717"/>
    </source>
</evidence>
<dbReference type="KEGG" id="rte:GSU10_14500"/>
<feature type="signal peptide" evidence="1">
    <location>
        <begin position="1"/>
        <end position="32"/>
    </location>
</feature>
<dbReference type="EMBL" id="CP047186">
    <property type="protein sequence ID" value="QHC56716.1"/>
    <property type="molecule type" value="Genomic_DNA"/>
</dbReference>
<dbReference type="Gene3D" id="2.60.120.260">
    <property type="entry name" value="Galactose-binding domain-like"/>
    <property type="match status" value="2"/>
</dbReference>
<evidence type="ECO:0000313" key="5">
    <source>
        <dbReference type="Proteomes" id="UP000465031"/>
    </source>
</evidence>
<protein>
    <submittedName>
        <fullName evidence="2">Uncharacterized protein</fullName>
    </submittedName>
</protein>
<dbReference type="Proteomes" id="UP000076717">
    <property type="component" value="Unassembled WGS sequence"/>
</dbReference>
<reference evidence="3" key="2">
    <citation type="submission" date="2019-12" db="EMBL/GenBank/DDBJ databases">
        <title>Complete and Draft Genome Sequences of New Strains and Members of Some Known Species of the Genus Rathayibacter isolated from Plants.</title>
        <authorList>
            <person name="Tarlachkov S.V."/>
            <person name="Starodumova I.P."/>
            <person name="Dorofeeva L.V."/>
            <person name="Prisyazhnaya N.V."/>
            <person name="Leyn S.A."/>
            <person name="Zlamal J.E."/>
            <person name="Elane M.L."/>
            <person name="Osterman A.L."/>
            <person name="Nadler S.A."/>
            <person name="Subbotin S.A."/>
            <person name="Evtushenko L.I."/>
        </authorList>
    </citation>
    <scope>NUCLEOTIDE SEQUENCE</scope>
    <source>
        <strain evidence="3">VKM Ac-2761</strain>
    </source>
</reference>
<reference evidence="2 4" key="1">
    <citation type="submission" date="2015-08" db="EMBL/GenBank/DDBJ databases">
        <title>Draft Genome Sequence of Rathayibacter sp. Strain VKM Ac-2596 Isolated from Leaf Gall Induced by Plant-Parasitic Nematodes.</title>
        <authorList>
            <person name="Vasilenko O.V."/>
            <person name="Starodumova I.P."/>
            <person name="Tarlachkov S.V."/>
            <person name="Dorofeeva L.V."/>
            <person name="Evtushenko L.I."/>
        </authorList>
    </citation>
    <scope>NUCLEOTIDE SEQUENCE [LARGE SCALE GENOMIC DNA]</scope>
    <source>
        <strain evidence="2 4">VKM Ac-2596</strain>
    </source>
</reference>
<feature type="chain" id="PRO_5041598062" evidence="1">
    <location>
        <begin position="33"/>
        <end position="571"/>
    </location>
</feature>
<keyword evidence="1" id="KW-0732">Signal</keyword>
<evidence type="ECO:0000313" key="3">
    <source>
        <dbReference type="EMBL" id="QHC56716.1"/>
    </source>
</evidence>
<dbReference type="EMBL" id="LIIN01000138">
    <property type="protein sequence ID" value="KZX20096.1"/>
    <property type="molecule type" value="Genomic_DNA"/>
</dbReference>
<dbReference type="Proteomes" id="UP000465031">
    <property type="component" value="Chromosome"/>
</dbReference>
<sequence>MPGASRHSRRLVLTGAALGLGSALVHAVSASAAPDYSAIPPLPDELGRGATVLSRVGRKPYQIIDVSIRGDRTRLFVPHSAAPSLHIGAVLHWYFHANGSSYAALSGAFQYAADQAVDEGVISICPQYGGSVWVSRAAVTAHTNAAAWVQKSWRIGASFLRSNSGGGALLCWVYGNRLLPEIRGAYHASGVYDMSEAARRDPLRVLPAYDDDSAAVAATDPARLPQSAWAGTRLRITGSSEDLLVPLAVHGARLHALARPVAKEAVLLDHSSEGAPSGHIVPTATQKDMLDTFRRWLVEQPVVALPAPVVPGAGTYQNDSAFVTTQGTWSTLSSAADSGGSVGYSNSVGAAAFLRFSGTGVSWVSRLSPSSGINEVVVDGAVVATVDRYSPTTRAGVTVWTSGPLRAGEHTVTIRRGTAKNPAATGSTLVLDAFVVTSGPPPALPGAGTYENGSAAITTVGTWATLSSTADSGGSISYSSTAGASATLRFRGTRVRWVGRLTPSSGINEVLLDGVQVATVDCYSDVTRSARPVWTSAALPAGDHTVTIRRGSTRNPAATGATLILDAFVVV</sequence>
<evidence type="ECO:0000256" key="1">
    <source>
        <dbReference type="SAM" id="SignalP"/>
    </source>
</evidence>
<evidence type="ECO:0000313" key="2">
    <source>
        <dbReference type="EMBL" id="KZX20096.1"/>
    </source>
</evidence>
<organism evidence="2 4">
    <name type="scientific">Rathayibacter tanaceti</name>
    <dbReference type="NCBI Taxonomy" id="1671680"/>
    <lineage>
        <taxon>Bacteria</taxon>
        <taxon>Bacillati</taxon>
        <taxon>Actinomycetota</taxon>
        <taxon>Actinomycetes</taxon>
        <taxon>Micrococcales</taxon>
        <taxon>Microbacteriaceae</taxon>
        <taxon>Rathayibacter</taxon>
    </lineage>
</organism>
<dbReference type="AlphaFoldDB" id="A0A166H7N9"/>
<name>A0A166H7N9_9MICO</name>
<accession>A0A166H7N9</accession>
<keyword evidence="4" id="KW-1185">Reference proteome</keyword>
<dbReference type="OrthoDB" id="7594877at2"/>
<reference evidence="5" key="3">
    <citation type="submission" date="2019-12" db="EMBL/GenBank/DDBJ databases">
        <title>Complete and draft genome sequences of new strains and members of some known species of the genus Rathayibacter isolated from plants.</title>
        <authorList>
            <person name="Tarlachkov S.V."/>
            <person name="Starodumova I.P."/>
            <person name="Dorofeeva L.V."/>
            <person name="Prisyazhnaya N.V."/>
            <person name="Leyn S."/>
            <person name="Zlamal J."/>
            <person name="Elan M."/>
            <person name="Osterman A.L."/>
            <person name="Nadler S."/>
            <person name="Subbotin S.A."/>
            <person name="Evtushenko L.I."/>
        </authorList>
    </citation>
    <scope>NUCLEOTIDE SEQUENCE [LARGE SCALE GENOMIC DNA]</scope>
    <source>
        <strain evidence="5">VKM Ac-2761</strain>
    </source>
</reference>
<proteinExistence type="predicted"/>
<gene>
    <name evidence="2" type="ORF">ACH61_02798</name>
    <name evidence="3" type="ORF">GSU10_14500</name>
</gene>
<dbReference type="RefSeq" id="WP_068212823.1">
    <property type="nucleotide sequence ID" value="NZ_CP047186.1"/>
</dbReference>
<dbReference type="PATRIC" id="fig|1671680.3.peg.3012"/>